<keyword evidence="8" id="KW-0325">Glycoprotein</keyword>
<dbReference type="VEuPathDB" id="TriTrypDB:TEOVI_000054600"/>
<feature type="compositionally biased region" description="Basic and acidic residues" evidence="10">
    <location>
        <begin position="123"/>
        <end position="136"/>
    </location>
</feature>
<proteinExistence type="predicted"/>
<dbReference type="GO" id="GO:0098552">
    <property type="term" value="C:side of membrane"/>
    <property type="evidence" value="ECO:0007669"/>
    <property type="project" value="UniProtKB-KW"/>
</dbReference>
<keyword evidence="6" id="KW-0472">Membrane</keyword>
<comment type="subcellular location">
    <subcellularLocation>
        <location evidence="2">Cell membrane</location>
        <topology evidence="2">Lipid-anchor</topology>
        <topology evidence="2">GPI-anchor</topology>
    </subcellularLocation>
</comment>
<evidence type="ECO:0000313" key="13">
    <source>
        <dbReference type="Proteomes" id="UP000195570"/>
    </source>
</evidence>
<evidence type="ECO:0000256" key="10">
    <source>
        <dbReference type="SAM" id="MobiDB-lite"/>
    </source>
</evidence>
<dbReference type="InterPro" id="IPR019609">
    <property type="entry name" value="Variant_surf_glycoprt_trypan_C"/>
</dbReference>
<accession>A0A1G4IAH8</accession>
<dbReference type="Pfam" id="PF10659">
    <property type="entry name" value="Trypan_glycop_C"/>
    <property type="match status" value="1"/>
</dbReference>
<dbReference type="GeneID" id="92374486"/>
<feature type="compositionally biased region" description="Polar residues" evidence="10">
    <location>
        <begin position="99"/>
        <end position="122"/>
    </location>
</feature>
<name>A0A1G4IAH8_TRYEQ</name>
<feature type="domain" description="Trypanosome variant surface glycoprotein C-terminal" evidence="11">
    <location>
        <begin position="71"/>
        <end position="167"/>
    </location>
</feature>
<evidence type="ECO:0000256" key="4">
    <source>
        <dbReference type="ARBA" id="ARBA00022622"/>
    </source>
</evidence>
<dbReference type="GO" id="GO:0005886">
    <property type="term" value="C:plasma membrane"/>
    <property type="evidence" value="ECO:0007669"/>
    <property type="project" value="UniProtKB-SubCell"/>
</dbReference>
<evidence type="ECO:0000313" key="12">
    <source>
        <dbReference type="EMBL" id="SCU68887.1"/>
    </source>
</evidence>
<comment type="caution">
    <text evidence="12">The sequence shown here is derived from an EMBL/GenBank/DDBJ whole genome shotgun (WGS) entry which is preliminary data.</text>
</comment>
<reference evidence="12" key="1">
    <citation type="submission" date="2016-09" db="EMBL/GenBank/DDBJ databases">
        <authorList>
            <person name="Hebert L."/>
            <person name="Moumen B."/>
        </authorList>
    </citation>
    <scope>NUCLEOTIDE SEQUENCE [LARGE SCALE GENOMIC DNA]</scope>
    <source>
        <strain evidence="12">OVI</strain>
    </source>
</reference>
<evidence type="ECO:0000256" key="2">
    <source>
        <dbReference type="ARBA" id="ARBA00004609"/>
    </source>
</evidence>
<evidence type="ECO:0000256" key="1">
    <source>
        <dbReference type="ARBA" id="ARBA00002523"/>
    </source>
</evidence>
<evidence type="ECO:0000259" key="11">
    <source>
        <dbReference type="Pfam" id="PF10659"/>
    </source>
</evidence>
<keyword evidence="7" id="KW-1015">Disulfide bond</keyword>
<keyword evidence="5" id="KW-0732">Signal</keyword>
<dbReference type="AlphaFoldDB" id="A0A1G4IAH8"/>
<evidence type="ECO:0000256" key="5">
    <source>
        <dbReference type="ARBA" id="ARBA00022729"/>
    </source>
</evidence>
<keyword evidence="9" id="KW-0449">Lipoprotein</keyword>
<keyword evidence="4" id="KW-0336">GPI-anchor</keyword>
<evidence type="ECO:0000256" key="7">
    <source>
        <dbReference type="ARBA" id="ARBA00023157"/>
    </source>
</evidence>
<feature type="region of interest" description="Disordered" evidence="10">
    <location>
        <begin position="99"/>
        <end position="136"/>
    </location>
</feature>
<dbReference type="Gene3D" id="3.30.1680.30">
    <property type="match status" value="1"/>
</dbReference>
<evidence type="ECO:0000256" key="9">
    <source>
        <dbReference type="ARBA" id="ARBA00023288"/>
    </source>
</evidence>
<evidence type="ECO:0000256" key="8">
    <source>
        <dbReference type="ARBA" id="ARBA00023180"/>
    </source>
</evidence>
<gene>
    <name evidence="12" type="ORF">TEOVI_000054600</name>
</gene>
<sequence length="171" mass="18421">MEQAAKLLERRWEAAQRQQSIADLIAALLHGAYNLADEVNQLADVAAIPAGNPPAKPKLSDAELGARTTECEGITKSTDCDAKTYCSYETESDGSKNCKYNGTKATTNSVPATQHQTGGTETATEKCKGKPEKDCKSPDCKWEGTDCKDSSILLNKKFSLIAAAFVKNLLF</sequence>
<keyword evidence="3" id="KW-1003">Cell membrane</keyword>
<dbReference type="FunFam" id="3.30.1680.40:FF:000001">
    <property type="entry name" value="Variant surface glycoprotein (VSG, atypical), putative"/>
    <property type="match status" value="1"/>
</dbReference>
<dbReference type="Proteomes" id="UP000195570">
    <property type="component" value="Unassembled WGS sequence"/>
</dbReference>
<keyword evidence="13" id="KW-1185">Reference proteome</keyword>
<evidence type="ECO:0000256" key="3">
    <source>
        <dbReference type="ARBA" id="ARBA00022475"/>
    </source>
</evidence>
<protein>
    <submittedName>
        <fullName evidence="12">Trypanosome variant surface glycoprotein C-terminal domain containing protein, putative</fullName>
    </submittedName>
</protein>
<dbReference type="Gene3D" id="3.30.1680.40">
    <property type="match status" value="1"/>
</dbReference>
<evidence type="ECO:0000256" key="6">
    <source>
        <dbReference type="ARBA" id="ARBA00023136"/>
    </source>
</evidence>
<comment type="function">
    <text evidence="1">VSG forms a coat on the surface of the parasite. The trypanosome evades the immune response of the host by expressing a series of antigenically distinct VSGs from an estimated 1000 VSG genes.</text>
</comment>
<dbReference type="EMBL" id="CZPT02001098">
    <property type="protein sequence ID" value="SCU68887.1"/>
    <property type="molecule type" value="Genomic_DNA"/>
</dbReference>
<organism evidence="12 13">
    <name type="scientific">Trypanosoma equiperdum</name>
    <dbReference type="NCBI Taxonomy" id="5694"/>
    <lineage>
        <taxon>Eukaryota</taxon>
        <taxon>Discoba</taxon>
        <taxon>Euglenozoa</taxon>
        <taxon>Kinetoplastea</taxon>
        <taxon>Metakinetoplastina</taxon>
        <taxon>Trypanosomatida</taxon>
        <taxon>Trypanosomatidae</taxon>
        <taxon>Trypanosoma</taxon>
    </lineage>
</organism>
<dbReference type="RefSeq" id="XP_067079955.1">
    <property type="nucleotide sequence ID" value="XM_067223854.1"/>
</dbReference>